<protein>
    <submittedName>
        <fullName evidence="1">Uncharacterized protein</fullName>
    </submittedName>
</protein>
<dbReference type="AlphaFoldDB" id="A0A381Z728"/>
<proteinExistence type="predicted"/>
<dbReference type="EMBL" id="UINC01020202">
    <property type="protein sequence ID" value="SVA85048.1"/>
    <property type="molecule type" value="Genomic_DNA"/>
</dbReference>
<evidence type="ECO:0000313" key="1">
    <source>
        <dbReference type="EMBL" id="SVA85048.1"/>
    </source>
</evidence>
<feature type="non-terminal residue" evidence="1">
    <location>
        <position position="1"/>
    </location>
</feature>
<organism evidence="1">
    <name type="scientific">marine metagenome</name>
    <dbReference type="NCBI Taxonomy" id="408172"/>
    <lineage>
        <taxon>unclassified sequences</taxon>
        <taxon>metagenomes</taxon>
        <taxon>ecological metagenomes</taxon>
    </lineage>
</organism>
<gene>
    <name evidence="1" type="ORF">METZ01_LOCUS137902</name>
</gene>
<reference evidence="1" key="1">
    <citation type="submission" date="2018-05" db="EMBL/GenBank/DDBJ databases">
        <authorList>
            <person name="Lanie J.A."/>
            <person name="Ng W.-L."/>
            <person name="Kazmierczak K.M."/>
            <person name="Andrzejewski T.M."/>
            <person name="Davidsen T.M."/>
            <person name="Wayne K.J."/>
            <person name="Tettelin H."/>
            <person name="Glass J.I."/>
            <person name="Rusch D."/>
            <person name="Podicherti R."/>
            <person name="Tsui H.-C.T."/>
            <person name="Winkler M.E."/>
        </authorList>
    </citation>
    <scope>NUCLEOTIDE SEQUENCE</scope>
</reference>
<accession>A0A381Z728</accession>
<name>A0A381Z728_9ZZZZ</name>
<sequence>PLEFLSRQLMLEEVQHSILRIS</sequence>